<keyword evidence="1" id="KW-0472">Membrane</keyword>
<dbReference type="RefSeq" id="WP_188580719.1">
    <property type="nucleotide sequence ID" value="NZ_BMCT01000005.1"/>
</dbReference>
<evidence type="ECO:0000256" key="1">
    <source>
        <dbReference type="SAM" id="Phobius"/>
    </source>
</evidence>
<dbReference type="AlphaFoldDB" id="A0A917C6I2"/>
<reference evidence="2" key="2">
    <citation type="submission" date="2020-09" db="EMBL/GenBank/DDBJ databases">
        <authorList>
            <person name="Sun Q."/>
            <person name="Sedlacek I."/>
        </authorList>
    </citation>
    <scope>NUCLEOTIDE SEQUENCE</scope>
    <source>
        <strain evidence="2">CCM 7897</strain>
    </source>
</reference>
<dbReference type="Proteomes" id="UP000606044">
    <property type="component" value="Unassembled WGS sequence"/>
</dbReference>
<keyword evidence="1" id="KW-1133">Transmembrane helix</keyword>
<gene>
    <name evidence="2" type="ORF">GCM10007301_33860</name>
</gene>
<reference evidence="2" key="1">
    <citation type="journal article" date="2014" name="Int. J. Syst. Evol. Microbiol.">
        <title>Complete genome sequence of Corynebacterium casei LMG S-19264T (=DSM 44701T), isolated from a smear-ripened cheese.</title>
        <authorList>
            <consortium name="US DOE Joint Genome Institute (JGI-PGF)"/>
            <person name="Walter F."/>
            <person name="Albersmeier A."/>
            <person name="Kalinowski J."/>
            <person name="Ruckert C."/>
        </authorList>
    </citation>
    <scope>NUCLEOTIDE SEQUENCE</scope>
    <source>
        <strain evidence="2">CCM 7897</strain>
    </source>
</reference>
<feature type="transmembrane region" description="Helical" evidence="1">
    <location>
        <begin position="7"/>
        <end position="26"/>
    </location>
</feature>
<protein>
    <submittedName>
        <fullName evidence="2">Uncharacterized protein</fullName>
    </submittedName>
</protein>
<proteinExistence type="predicted"/>
<evidence type="ECO:0000313" key="3">
    <source>
        <dbReference type="Proteomes" id="UP000606044"/>
    </source>
</evidence>
<feature type="transmembrane region" description="Helical" evidence="1">
    <location>
        <begin position="71"/>
        <end position="91"/>
    </location>
</feature>
<accession>A0A917C6I2</accession>
<comment type="caution">
    <text evidence="2">The sequence shown here is derived from an EMBL/GenBank/DDBJ whole genome shotgun (WGS) entry which is preliminary data.</text>
</comment>
<name>A0A917C6I2_9HYPH</name>
<sequence>MGRDYLRTLLAGAAGLGVNFLLLGLADRMGIVTARGGFQRLAKLWAAPPLRALGIDRTWAALHLPDPGGPVFVNGFKIGVGLAMAVIYLWIRPTLPGPPLAKGLTYALLIWLINAAIVLPALGEGFAGIDTLSLAGILAFAGAHTAFFIVLALLS</sequence>
<organism evidence="2 3">
    <name type="scientific">Azorhizobium oxalatiphilum</name>
    <dbReference type="NCBI Taxonomy" id="980631"/>
    <lineage>
        <taxon>Bacteria</taxon>
        <taxon>Pseudomonadati</taxon>
        <taxon>Pseudomonadota</taxon>
        <taxon>Alphaproteobacteria</taxon>
        <taxon>Hyphomicrobiales</taxon>
        <taxon>Xanthobacteraceae</taxon>
        <taxon>Azorhizobium</taxon>
    </lineage>
</organism>
<keyword evidence="1" id="KW-0812">Transmembrane</keyword>
<evidence type="ECO:0000313" key="2">
    <source>
        <dbReference type="EMBL" id="GGF71371.1"/>
    </source>
</evidence>
<feature type="transmembrane region" description="Helical" evidence="1">
    <location>
        <begin position="103"/>
        <end position="122"/>
    </location>
</feature>
<dbReference type="EMBL" id="BMCT01000005">
    <property type="protein sequence ID" value="GGF71371.1"/>
    <property type="molecule type" value="Genomic_DNA"/>
</dbReference>
<keyword evidence="3" id="KW-1185">Reference proteome</keyword>
<feature type="transmembrane region" description="Helical" evidence="1">
    <location>
        <begin position="134"/>
        <end position="154"/>
    </location>
</feature>